<evidence type="ECO:0000256" key="5">
    <source>
        <dbReference type="ARBA" id="ARBA00067668"/>
    </source>
</evidence>
<evidence type="ECO:0000256" key="1">
    <source>
        <dbReference type="ARBA" id="ARBA00006432"/>
    </source>
</evidence>
<dbReference type="AlphaFoldDB" id="T0J5P7"/>
<dbReference type="EMBL" id="ATDP01000071">
    <property type="protein sequence ID" value="EQB17274.1"/>
    <property type="molecule type" value="Genomic_DNA"/>
</dbReference>
<feature type="domain" description="AMP-binding enzyme C-terminal" evidence="7">
    <location>
        <begin position="424"/>
        <end position="499"/>
    </location>
</feature>
<dbReference type="EC" id="6.2.1.44" evidence="4"/>
<gene>
    <name evidence="8" type="ORF">RLDS_04795</name>
</gene>
<dbReference type="RefSeq" id="WP_021224810.1">
    <property type="nucleotide sequence ID" value="NZ_ATDP01000071.1"/>
</dbReference>
<comment type="similarity">
    <text evidence="1">Belongs to the ATP-dependent AMP-binding enzyme family.</text>
</comment>
<dbReference type="PANTHER" id="PTHR43767:SF7">
    <property type="entry name" value="MEDIUM_LONG-CHAIN-FATTY-ACID--COA LIGASE FADD8"/>
    <property type="match status" value="1"/>
</dbReference>
<name>T0J5P7_9SPHN</name>
<evidence type="ECO:0000259" key="7">
    <source>
        <dbReference type="Pfam" id="PF13193"/>
    </source>
</evidence>
<dbReference type="Pfam" id="PF00501">
    <property type="entry name" value="AMP-binding"/>
    <property type="match status" value="1"/>
</dbReference>
<feature type="domain" description="AMP-dependent synthetase/ligase" evidence="6">
    <location>
        <begin position="12"/>
        <end position="373"/>
    </location>
</feature>
<comment type="caution">
    <text evidence="8">The sequence shown here is derived from an EMBL/GenBank/DDBJ whole genome shotgun (WGS) entry which is preliminary data.</text>
</comment>
<dbReference type="InterPro" id="IPR000873">
    <property type="entry name" value="AMP-dep_synth/lig_dom"/>
</dbReference>
<evidence type="ECO:0000313" key="8">
    <source>
        <dbReference type="EMBL" id="EQB17274.1"/>
    </source>
</evidence>
<dbReference type="Gene3D" id="3.40.50.12780">
    <property type="entry name" value="N-terminal domain of ligase-like"/>
    <property type="match status" value="1"/>
</dbReference>
<dbReference type="PANTHER" id="PTHR43767">
    <property type="entry name" value="LONG-CHAIN-FATTY-ACID--COA LIGASE"/>
    <property type="match status" value="1"/>
</dbReference>
<dbReference type="PATRIC" id="fig|1331060.3.peg.887"/>
<comment type="catalytic activity">
    <reaction evidence="3">
        <text>3-(methylsulfanyl)propanoate + ATP + CoA = 3-(methylsulfanyl)propanoyl-CoA + AMP + diphosphate</text>
        <dbReference type="Rhea" id="RHEA:43052"/>
        <dbReference type="ChEBI" id="CHEBI:30616"/>
        <dbReference type="ChEBI" id="CHEBI:33019"/>
        <dbReference type="ChEBI" id="CHEBI:49016"/>
        <dbReference type="ChEBI" id="CHEBI:57287"/>
        <dbReference type="ChEBI" id="CHEBI:82815"/>
        <dbReference type="ChEBI" id="CHEBI:456215"/>
        <dbReference type="EC" id="6.2.1.44"/>
    </reaction>
    <physiologicalReaction direction="left-to-right" evidence="3">
        <dbReference type="Rhea" id="RHEA:43053"/>
    </physiologicalReaction>
</comment>
<dbReference type="FunFam" id="3.30.300.30:FF:000008">
    <property type="entry name" value="2,3-dihydroxybenzoate-AMP ligase"/>
    <property type="match status" value="1"/>
</dbReference>
<evidence type="ECO:0000256" key="3">
    <source>
        <dbReference type="ARBA" id="ARBA00051915"/>
    </source>
</evidence>
<dbReference type="Pfam" id="PF13193">
    <property type="entry name" value="AMP-binding_C"/>
    <property type="match status" value="1"/>
</dbReference>
<dbReference type="OrthoDB" id="7056261at2"/>
<dbReference type="SUPFAM" id="SSF56801">
    <property type="entry name" value="Acetyl-CoA synthetase-like"/>
    <property type="match status" value="1"/>
</dbReference>
<dbReference type="InterPro" id="IPR042099">
    <property type="entry name" value="ANL_N_sf"/>
</dbReference>
<evidence type="ECO:0000256" key="2">
    <source>
        <dbReference type="ARBA" id="ARBA00022598"/>
    </source>
</evidence>
<dbReference type="Gene3D" id="3.30.300.30">
    <property type="match status" value="1"/>
</dbReference>
<dbReference type="InterPro" id="IPR050237">
    <property type="entry name" value="ATP-dep_AMP-bd_enzyme"/>
</dbReference>
<accession>T0J5P7</accession>
<dbReference type="eggNOG" id="COG0318">
    <property type="taxonomic scope" value="Bacteria"/>
</dbReference>
<dbReference type="GO" id="GO:0016877">
    <property type="term" value="F:ligase activity, forming carbon-sulfur bonds"/>
    <property type="evidence" value="ECO:0007669"/>
    <property type="project" value="UniProtKB-ARBA"/>
</dbReference>
<proteinExistence type="inferred from homology"/>
<dbReference type="CDD" id="cd17631">
    <property type="entry name" value="FACL_FadD13-like"/>
    <property type="match status" value="1"/>
</dbReference>
<organism evidence="8 9">
    <name type="scientific">Sphingobium lactosutens DS20</name>
    <dbReference type="NCBI Taxonomy" id="1331060"/>
    <lineage>
        <taxon>Bacteria</taxon>
        <taxon>Pseudomonadati</taxon>
        <taxon>Pseudomonadota</taxon>
        <taxon>Alphaproteobacteria</taxon>
        <taxon>Sphingomonadales</taxon>
        <taxon>Sphingomonadaceae</taxon>
        <taxon>Sphingobium</taxon>
    </lineage>
</organism>
<dbReference type="InterPro" id="IPR045851">
    <property type="entry name" value="AMP-bd_C_sf"/>
</dbReference>
<sequence length="510" mass="55346">MGERRTIGQYLRAHARDQGDAEALVFEGESISYALLDRRASQVANGLRAMAMPTGSRVAYLGKNSAAYFEIWMGAIRAGMVMTPVNWRLAPPEIAYILADCRPALLVVDPELAARLDPAPSCPVLLTEAASDGDLYADWRDSQSEADPHHDGGYEDVALQLYTSGTTGNPNGAMLTNRSLLGLRDNVSQDALPGWFVWSSRDVALVAMPIFHISGSGWGLWALQHGAKAVVVREFDPHRVLDLLVEHRITKLMIVPTALRIMCDHPRAAQTDFSFLETICYGGSMIPLDLLQQAITIFGCGFAQMYGMTETAGTIAGLAPEDHDVRGNDRMASIGRALPGVDIRILDADGHVLPAGEVGEVAIRSPSNMAGYFGRPDSTAQTIDADGWLRTGDAARMDADGYVYLADRIKDMIITGGENVYPAEVEKAIISHPLVADVAVIGVPDSKWGEAVKAIVVPTQGAEPQPSEIIAWARKRIAAYKAPKSVDFQSDLPRNPSGKVLRRVLRDQYR</sequence>
<keyword evidence="2" id="KW-0436">Ligase</keyword>
<evidence type="ECO:0000259" key="6">
    <source>
        <dbReference type="Pfam" id="PF00501"/>
    </source>
</evidence>
<dbReference type="Proteomes" id="UP000015531">
    <property type="component" value="Unassembled WGS sequence"/>
</dbReference>
<protein>
    <recommendedName>
        <fullName evidence="5">3-methylmercaptopropionyl-CoA ligase</fullName>
        <ecNumber evidence="4">6.2.1.44</ecNumber>
    </recommendedName>
</protein>
<keyword evidence="9" id="KW-1185">Reference proteome</keyword>
<dbReference type="InterPro" id="IPR025110">
    <property type="entry name" value="AMP-bd_C"/>
</dbReference>
<dbReference type="NCBIfam" id="NF004837">
    <property type="entry name" value="PRK06187.1"/>
    <property type="match status" value="1"/>
</dbReference>
<evidence type="ECO:0000256" key="4">
    <source>
        <dbReference type="ARBA" id="ARBA00066616"/>
    </source>
</evidence>
<evidence type="ECO:0000313" key="9">
    <source>
        <dbReference type="Proteomes" id="UP000015531"/>
    </source>
</evidence>
<reference evidence="8 9" key="1">
    <citation type="journal article" date="2013" name="Genome Announc.">
        <title>Draft Genome Sequence of Sphingobium lactosutens Strain DS20T, Isolated from a Hexachlorocyclohexane Dumpsite.</title>
        <authorList>
            <person name="Kumar R."/>
            <person name="Dwivedi V."/>
            <person name="Negi V."/>
            <person name="Khurana J.P."/>
            <person name="Lal R."/>
        </authorList>
    </citation>
    <scope>NUCLEOTIDE SEQUENCE [LARGE SCALE GENOMIC DNA]</scope>
    <source>
        <strain evidence="8 9">DS20</strain>
    </source>
</reference>